<evidence type="ECO:0000313" key="12">
    <source>
        <dbReference type="EMBL" id="MCP3428848.1"/>
    </source>
</evidence>
<feature type="binding site" evidence="10">
    <location>
        <position position="93"/>
    </location>
    <ligand>
        <name>Mg(2+)</name>
        <dbReference type="ChEBI" id="CHEBI:18420"/>
    </ligand>
</feature>
<reference evidence="12" key="1">
    <citation type="submission" date="2022-07" db="EMBL/GenBank/DDBJ databases">
        <title>Characterization of the Novel Bacterium Alteromonas immobilis LMIT006 and Alteromonas gregis LMIT007.</title>
        <authorList>
            <person name="Lin X."/>
        </authorList>
    </citation>
    <scope>NUCLEOTIDE SEQUENCE</scope>
    <source>
        <strain evidence="12">LMIT007</strain>
    </source>
</reference>
<dbReference type="CDD" id="cd02885">
    <property type="entry name" value="NUDIX_IPP_Isomerase"/>
    <property type="match status" value="1"/>
</dbReference>
<comment type="function">
    <text evidence="10">Catalyzes the 1,3-allylic rearrangement of the homoallylic substrate isopentenyl (IPP) to its highly electrophilic allylic isomer, dimethylallyl diphosphate (DMAPP).</text>
</comment>
<feature type="binding site" evidence="10">
    <location>
        <position position="122"/>
    </location>
    <ligand>
        <name>Mn(2+)</name>
        <dbReference type="ChEBI" id="CHEBI:29035"/>
    </ligand>
</feature>
<dbReference type="EMBL" id="JANATA010000012">
    <property type="protein sequence ID" value="MCP3428848.1"/>
    <property type="molecule type" value="Genomic_DNA"/>
</dbReference>
<feature type="binding site" evidence="10">
    <location>
        <position position="75"/>
    </location>
    <ligand>
        <name>Mn(2+)</name>
        <dbReference type="ChEBI" id="CHEBI:29035"/>
    </ligand>
</feature>
<proteinExistence type="inferred from homology"/>
<dbReference type="PANTHER" id="PTHR10885">
    <property type="entry name" value="ISOPENTENYL-DIPHOSPHATE DELTA-ISOMERASE"/>
    <property type="match status" value="1"/>
</dbReference>
<dbReference type="GO" id="GO:0005737">
    <property type="term" value="C:cytoplasm"/>
    <property type="evidence" value="ECO:0007669"/>
    <property type="project" value="UniProtKB-SubCell"/>
</dbReference>
<keyword evidence="13" id="KW-1185">Reference proteome</keyword>
<evidence type="ECO:0000259" key="11">
    <source>
        <dbReference type="PROSITE" id="PS51462"/>
    </source>
</evidence>
<evidence type="ECO:0000313" key="13">
    <source>
        <dbReference type="Proteomes" id="UP001165413"/>
    </source>
</evidence>
<comment type="cofactor">
    <cofactor evidence="10">
        <name>Mg(2+)</name>
        <dbReference type="ChEBI" id="CHEBI:18420"/>
    </cofactor>
    <text evidence="10">Binds 1 Mg(2+) ion per subunit. The magnesium ion binds only when substrate is bound.</text>
</comment>
<dbReference type="GO" id="GO:0004452">
    <property type="term" value="F:isopentenyl-diphosphate delta-isomerase activity"/>
    <property type="evidence" value="ECO:0007669"/>
    <property type="project" value="UniProtKB-UniRule"/>
</dbReference>
<evidence type="ECO:0000256" key="3">
    <source>
        <dbReference type="ARBA" id="ARBA00012057"/>
    </source>
</evidence>
<keyword evidence="9 10" id="KW-0413">Isomerase</keyword>
<feature type="binding site" evidence="10">
    <location>
        <position position="29"/>
    </location>
    <ligand>
        <name>Mn(2+)</name>
        <dbReference type="ChEBI" id="CHEBI:29035"/>
    </ligand>
</feature>
<dbReference type="PANTHER" id="PTHR10885:SF0">
    <property type="entry name" value="ISOPENTENYL-DIPHOSPHATE DELTA-ISOMERASE"/>
    <property type="match status" value="1"/>
</dbReference>
<evidence type="ECO:0000256" key="7">
    <source>
        <dbReference type="ARBA" id="ARBA00023211"/>
    </source>
</evidence>
<feature type="domain" description="Nudix hydrolase" evidence="11">
    <location>
        <begin position="33"/>
        <end position="171"/>
    </location>
</feature>
<keyword evidence="6 10" id="KW-0460">Magnesium</keyword>
<evidence type="ECO:0000256" key="9">
    <source>
        <dbReference type="ARBA" id="ARBA00023235"/>
    </source>
</evidence>
<comment type="caution">
    <text evidence="12">The sequence shown here is derived from an EMBL/GenBank/DDBJ whole genome shotgun (WGS) entry which is preliminary data.</text>
</comment>
<protein>
    <recommendedName>
        <fullName evidence="3 10">Isopentenyl-diphosphate Delta-isomerase</fullName>
        <shortName evidence="10">IPP isomerase</shortName>
        <ecNumber evidence="3 10">5.3.3.2</ecNumber>
    </recommendedName>
    <alternativeName>
        <fullName evidence="10">IPP:DMAPP isomerase</fullName>
    </alternativeName>
    <alternativeName>
        <fullName evidence="10">Isopentenyl pyrophosphate isomerase</fullName>
    </alternativeName>
</protein>
<comment type="catalytic activity">
    <reaction evidence="10">
        <text>isopentenyl diphosphate = dimethylallyl diphosphate</text>
        <dbReference type="Rhea" id="RHEA:23284"/>
        <dbReference type="ChEBI" id="CHEBI:57623"/>
        <dbReference type="ChEBI" id="CHEBI:128769"/>
        <dbReference type="EC" id="5.3.3.2"/>
    </reaction>
</comment>
<dbReference type="AlphaFoldDB" id="A0AA41X3J8"/>
<organism evidence="12 13">
    <name type="scientific">Opacimonas viscosa</name>
    <dbReference type="NCBI Taxonomy" id="2961944"/>
    <lineage>
        <taxon>Bacteria</taxon>
        <taxon>Pseudomonadati</taxon>
        <taxon>Pseudomonadota</taxon>
        <taxon>Gammaproteobacteria</taxon>
        <taxon>Alteromonadales</taxon>
        <taxon>Alteromonadaceae</taxon>
        <taxon>Opacimonas</taxon>
    </lineage>
</organism>
<dbReference type="Pfam" id="PF00293">
    <property type="entry name" value="NUDIX"/>
    <property type="match status" value="1"/>
</dbReference>
<accession>A0AA41X3J8</accession>
<dbReference type="InterPro" id="IPR011876">
    <property type="entry name" value="IsopentenylPP_isomerase_typ1"/>
</dbReference>
<evidence type="ECO:0000256" key="6">
    <source>
        <dbReference type="ARBA" id="ARBA00022842"/>
    </source>
</evidence>
<sequence length="186" mass="21126">MSTKTKSPEVMLVNQQGEFIALKEKLQAHRDGDLHLAFSVQIVRYREGLYELLLQQRALHKYHSGGLWANTCCSHPTLGETLAVAAKRRLYEELAIHVEAVAQDIGQFIYKAKLDNDLYEHELDHVLVIEGDVQTIPGNPDEVMATQWQSLQTIEEALTAQPEIFCVWFPEVFNLVKSHLATKTNT</sequence>
<evidence type="ECO:0000256" key="8">
    <source>
        <dbReference type="ARBA" id="ARBA00023229"/>
    </source>
</evidence>
<dbReference type="PROSITE" id="PS51462">
    <property type="entry name" value="NUDIX"/>
    <property type="match status" value="1"/>
</dbReference>
<dbReference type="PIRSF" id="PIRSF018427">
    <property type="entry name" value="Isopntndiph_ism"/>
    <property type="match status" value="1"/>
</dbReference>
<keyword evidence="5 10" id="KW-0479">Metal-binding</keyword>
<evidence type="ECO:0000256" key="5">
    <source>
        <dbReference type="ARBA" id="ARBA00022723"/>
    </source>
</evidence>
<dbReference type="InterPro" id="IPR056375">
    <property type="entry name" value="Idi_bact"/>
</dbReference>
<evidence type="ECO:0000256" key="1">
    <source>
        <dbReference type="ARBA" id="ARBA00004826"/>
    </source>
</evidence>
<comment type="subcellular location">
    <subcellularLocation>
        <location evidence="10">Cytoplasm</location>
    </subcellularLocation>
</comment>
<feature type="active site" evidence="10">
    <location>
        <position position="73"/>
    </location>
</feature>
<dbReference type="RefSeq" id="WP_254100522.1">
    <property type="nucleotide sequence ID" value="NZ_JANATA010000012.1"/>
</dbReference>
<dbReference type="GO" id="GO:0050992">
    <property type="term" value="P:dimethylallyl diphosphate biosynthetic process"/>
    <property type="evidence" value="ECO:0007669"/>
    <property type="project" value="UniProtKB-UniRule"/>
</dbReference>
<comment type="cofactor">
    <cofactor evidence="10">
        <name>Mn(2+)</name>
        <dbReference type="ChEBI" id="CHEBI:29035"/>
    </cofactor>
    <text evidence="10">Binds 1 Mn(2+) ion per subunit.</text>
</comment>
<dbReference type="EC" id="5.3.3.2" evidence="3 10"/>
<dbReference type="HAMAP" id="MF_00202">
    <property type="entry name" value="Idi"/>
    <property type="match status" value="1"/>
</dbReference>
<keyword evidence="7 10" id="KW-0464">Manganese</keyword>
<name>A0AA41X3J8_9ALTE</name>
<feature type="binding site" evidence="10">
    <location>
        <position position="35"/>
    </location>
    <ligand>
        <name>Mn(2+)</name>
        <dbReference type="ChEBI" id="CHEBI:29035"/>
    </ligand>
</feature>
<dbReference type="Proteomes" id="UP001165413">
    <property type="component" value="Unassembled WGS sequence"/>
</dbReference>
<comment type="pathway">
    <text evidence="1 10">Isoprenoid biosynthesis; dimethylallyl diphosphate biosynthesis; dimethylallyl diphosphate from isopentenyl diphosphate: step 1/1.</text>
</comment>
<feature type="binding site" evidence="10">
    <location>
        <position position="120"/>
    </location>
    <ligand>
        <name>Mn(2+)</name>
        <dbReference type="ChEBI" id="CHEBI:29035"/>
    </ligand>
</feature>
<keyword evidence="4 10" id="KW-0963">Cytoplasm</keyword>
<dbReference type="Gene3D" id="3.90.79.10">
    <property type="entry name" value="Nucleoside Triphosphate Pyrophosphohydrolase"/>
    <property type="match status" value="1"/>
</dbReference>
<dbReference type="SUPFAM" id="SSF55811">
    <property type="entry name" value="Nudix"/>
    <property type="match status" value="1"/>
</dbReference>
<dbReference type="InterPro" id="IPR015797">
    <property type="entry name" value="NUDIX_hydrolase-like_dom_sf"/>
</dbReference>
<keyword evidence="8 10" id="KW-0414">Isoprene biosynthesis</keyword>
<dbReference type="GO" id="GO:0046872">
    <property type="term" value="F:metal ion binding"/>
    <property type="evidence" value="ECO:0007669"/>
    <property type="project" value="UniProtKB-KW"/>
</dbReference>
<gene>
    <name evidence="10 12" type="primary">idi</name>
    <name evidence="12" type="ORF">NLF92_07795</name>
</gene>
<dbReference type="NCBIfam" id="NF002995">
    <property type="entry name" value="PRK03759.1"/>
    <property type="match status" value="1"/>
</dbReference>
<evidence type="ECO:0000256" key="4">
    <source>
        <dbReference type="ARBA" id="ARBA00022490"/>
    </source>
</evidence>
<evidence type="ECO:0000256" key="10">
    <source>
        <dbReference type="HAMAP-Rule" id="MF_00202"/>
    </source>
</evidence>
<dbReference type="InterPro" id="IPR000086">
    <property type="entry name" value="NUDIX_hydrolase_dom"/>
</dbReference>
<evidence type="ECO:0000256" key="2">
    <source>
        <dbReference type="ARBA" id="ARBA00007579"/>
    </source>
</evidence>
<comment type="similarity">
    <text evidence="2 10">Belongs to the IPP isomerase type 1 family.</text>
</comment>
<dbReference type="GO" id="GO:0009240">
    <property type="term" value="P:isopentenyl diphosphate biosynthetic process"/>
    <property type="evidence" value="ECO:0007669"/>
    <property type="project" value="TreeGrafter"/>
</dbReference>
<feature type="active site" evidence="10">
    <location>
        <position position="122"/>
    </location>
</feature>